<gene>
    <name evidence="1" type="ORF">PISMIDRAFT_222031</name>
</gene>
<reference evidence="1 2" key="1">
    <citation type="submission" date="2014-04" db="EMBL/GenBank/DDBJ databases">
        <authorList>
            <consortium name="DOE Joint Genome Institute"/>
            <person name="Kuo A."/>
            <person name="Kohler A."/>
            <person name="Costa M.D."/>
            <person name="Nagy L.G."/>
            <person name="Floudas D."/>
            <person name="Copeland A."/>
            <person name="Barry K.W."/>
            <person name="Cichocki N."/>
            <person name="Veneault-Fourrey C."/>
            <person name="LaButti K."/>
            <person name="Lindquist E.A."/>
            <person name="Lipzen A."/>
            <person name="Lundell T."/>
            <person name="Morin E."/>
            <person name="Murat C."/>
            <person name="Sun H."/>
            <person name="Tunlid A."/>
            <person name="Henrissat B."/>
            <person name="Grigoriev I.V."/>
            <person name="Hibbett D.S."/>
            <person name="Martin F."/>
            <person name="Nordberg H.P."/>
            <person name="Cantor M.N."/>
            <person name="Hua S.X."/>
        </authorList>
    </citation>
    <scope>NUCLEOTIDE SEQUENCE [LARGE SCALE GENOMIC DNA]</scope>
    <source>
        <strain evidence="1 2">441</strain>
    </source>
</reference>
<dbReference type="STRING" id="765257.A0A0C9YLL6"/>
<reference evidence="2" key="2">
    <citation type="submission" date="2015-01" db="EMBL/GenBank/DDBJ databases">
        <title>Evolutionary Origins and Diversification of the Mycorrhizal Mutualists.</title>
        <authorList>
            <consortium name="DOE Joint Genome Institute"/>
            <consortium name="Mycorrhizal Genomics Consortium"/>
            <person name="Kohler A."/>
            <person name="Kuo A."/>
            <person name="Nagy L.G."/>
            <person name="Floudas D."/>
            <person name="Copeland A."/>
            <person name="Barry K.W."/>
            <person name="Cichocki N."/>
            <person name="Veneault-Fourrey C."/>
            <person name="LaButti K."/>
            <person name="Lindquist E.A."/>
            <person name="Lipzen A."/>
            <person name="Lundell T."/>
            <person name="Morin E."/>
            <person name="Murat C."/>
            <person name="Riley R."/>
            <person name="Ohm R."/>
            <person name="Sun H."/>
            <person name="Tunlid A."/>
            <person name="Henrissat B."/>
            <person name="Grigoriev I.V."/>
            <person name="Hibbett D.S."/>
            <person name="Martin F."/>
        </authorList>
    </citation>
    <scope>NUCLEOTIDE SEQUENCE [LARGE SCALE GENOMIC DNA]</scope>
    <source>
        <strain evidence="2">441</strain>
    </source>
</reference>
<evidence type="ECO:0000313" key="1">
    <source>
        <dbReference type="EMBL" id="KIK17546.1"/>
    </source>
</evidence>
<dbReference type="Proteomes" id="UP000054018">
    <property type="component" value="Unassembled WGS sequence"/>
</dbReference>
<organism evidence="1 2">
    <name type="scientific">Pisolithus microcarpus 441</name>
    <dbReference type="NCBI Taxonomy" id="765257"/>
    <lineage>
        <taxon>Eukaryota</taxon>
        <taxon>Fungi</taxon>
        <taxon>Dikarya</taxon>
        <taxon>Basidiomycota</taxon>
        <taxon>Agaricomycotina</taxon>
        <taxon>Agaricomycetes</taxon>
        <taxon>Agaricomycetidae</taxon>
        <taxon>Boletales</taxon>
        <taxon>Sclerodermatineae</taxon>
        <taxon>Pisolithaceae</taxon>
        <taxon>Pisolithus</taxon>
    </lineage>
</organism>
<protein>
    <submittedName>
        <fullName evidence="1">Uncharacterized protein</fullName>
    </submittedName>
</protein>
<proteinExistence type="predicted"/>
<sequence length="191" mass="21588">MMRIRILDERAWRLKLLEPPQISQAPSPALDTMSAQLLRISYIELQGTGDSIESIEVVYDDHRLSIPRRGEHHFHEDFNQPLTVQGETISISVVRRRKLRIGPKQAPEVIKINVHDVLSELPTQKFQTVCNRLDITIGLSPSSRPANAGSGKNANALRPTTEELLNECPRFRILAIGQVMSTARCRSDDFQ</sequence>
<keyword evidence="2" id="KW-1185">Reference proteome</keyword>
<dbReference type="EMBL" id="KN833824">
    <property type="protein sequence ID" value="KIK17546.1"/>
    <property type="molecule type" value="Genomic_DNA"/>
</dbReference>
<evidence type="ECO:0000313" key="2">
    <source>
        <dbReference type="Proteomes" id="UP000054018"/>
    </source>
</evidence>
<dbReference type="HOGENOM" id="CLU_1421929_0_0_1"/>
<name>A0A0C9YLL6_9AGAM</name>
<dbReference type="AlphaFoldDB" id="A0A0C9YLL6"/>
<accession>A0A0C9YLL6</accession>